<name>M2Q4S2_CERS8</name>
<dbReference type="PANTHER" id="PTHR42791:SF1">
    <property type="entry name" value="N-ACETYLTRANSFERASE DOMAIN-CONTAINING PROTEIN"/>
    <property type="match status" value="1"/>
</dbReference>
<evidence type="ECO:0000259" key="1">
    <source>
        <dbReference type="Pfam" id="PF00583"/>
    </source>
</evidence>
<dbReference type="OrthoDB" id="61113at2759"/>
<dbReference type="InterPro" id="IPR016181">
    <property type="entry name" value="Acyl_CoA_acyltransferase"/>
</dbReference>
<proteinExistence type="predicted"/>
<evidence type="ECO:0000313" key="3">
    <source>
        <dbReference type="Proteomes" id="UP000016930"/>
    </source>
</evidence>
<feature type="domain" description="N-acetyltransferase" evidence="1">
    <location>
        <begin position="133"/>
        <end position="193"/>
    </location>
</feature>
<dbReference type="GO" id="GO:0016747">
    <property type="term" value="F:acyltransferase activity, transferring groups other than amino-acyl groups"/>
    <property type="evidence" value="ECO:0007669"/>
    <property type="project" value="InterPro"/>
</dbReference>
<protein>
    <recommendedName>
        <fullName evidence="1">N-acetyltransferase domain-containing protein</fullName>
    </recommendedName>
</protein>
<dbReference type="Proteomes" id="UP000016930">
    <property type="component" value="Unassembled WGS sequence"/>
</dbReference>
<dbReference type="Gene3D" id="3.40.630.30">
    <property type="match status" value="1"/>
</dbReference>
<dbReference type="AlphaFoldDB" id="M2Q4S2"/>
<dbReference type="InterPro" id="IPR000182">
    <property type="entry name" value="GNAT_dom"/>
</dbReference>
<keyword evidence="3" id="KW-1185">Reference proteome</keyword>
<dbReference type="STRING" id="914234.M2Q4S2"/>
<dbReference type="InterPro" id="IPR052523">
    <property type="entry name" value="Trichothecene_AcTrans"/>
</dbReference>
<dbReference type="PANTHER" id="PTHR42791">
    <property type="entry name" value="GNAT FAMILY ACETYLTRANSFERASE"/>
    <property type="match status" value="1"/>
</dbReference>
<dbReference type="EMBL" id="KB445815">
    <property type="protein sequence ID" value="EMD31808.1"/>
    <property type="molecule type" value="Genomic_DNA"/>
</dbReference>
<dbReference type="SUPFAM" id="SSF55729">
    <property type="entry name" value="Acyl-CoA N-acyltransferases (Nat)"/>
    <property type="match status" value="1"/>
</dbReference>
<sequence length="222" mass="24479">MTPANISVQQVRTPSEELAEAAIQLYESLMVDDPATDALTAGQPELIGLMARAMIKPSVLIAAEMYTAIDENGVLVGFTLWLPPGSNVCTTEEQRQMGLYQFLASLSEKGREYYTNVLGQEFPRFINAALGIENAKTATYYCAYAMVRTDYQGKGILKALFELVFPQAERLGVMMALATTNGRNVAIYNKLGFATRGYETMQSPWGEWPAWVFSRSATGSEK</sequence>
<reference evidence="2 3" key="1">
    <citation type="journal article" date="2012" name="Proc. Natl. Acad. Sci. U.S.A.">
        <title>Comparative genomics of Ceriporiopsis subvermispora and Phanerochaete chrysosporium provide insight into selective ligninolysis.</title>
        <authorList>
            <person name="Fernandez-Fueyo E."/>
            <person name="Ruiz-Duenas F.J."/>
            <person name="Ferreira P."/>
            <person name="Floudas D."/>
            <person name="Hibbett D.S."/>
            <person name="Canessa P."/>
            <person name="Larrondo L.F."/>
            <person name="James T.Y."/>
            <person name="Seelenfreund D."/>
            <person name="Lobos S."/>
            <person name="Polanco R."/>
            <person name="Tello M."/>
            <person name="Honda Y."/>
            <person name="Watanabe T."/>
            <person name="Watanabe T."/>
            <person name="Ryu J.S."/>
            <person name="Kubicek C.P."/>
            <person name="Schmoll M."/>
            <person name="Gaskell J."/>
            <person name="Hammel K.E."/>
            <person name="St John F.J."/>
            <person name="Vanden Wymelenberg A."/>
            <person name="Sabat G."/>
            <person name="Splinter BonDurant S."/>
            <person name="Syed K."/>
            <person name="Yadav J.S."/>
            <person name="Doddapaneni H."/>
            <person name="Subramanian V."/>
            <person name="Lavin J.L."/>
            <person name="Oguiza J.A."/>
            <person name="Perez G."/>
            <person name="Pisabarro A.G."/>
            <person name="Ramirez L."/>
            <person name="Santoyo F."/>
            <person name="Master E."/>
            <person name="Coutinho P.M."/>
            <person name="Henrissat B."/>
            <person name="Lombard V."/>
            <person name="Magnuson J.K."/>
            <person name="Kuees U."/>
            <person name="Hori C."/>
            <person name="Igarashi K."/>
            <person name="Samejima M."/>
            <person name="Held B.W."/>
            <person name="Barry K.W."/>
            <person name="LaButti K.M."/>
            <person name="Lapidus A."/>
            <person name="Lindquist E.A."/>
            <person name="Lucas S.M."/>
            <person name="Riley R."/>
            <person name="Salamov A.A."/>
            <person name="Hoffmeister D."/>
            <person name="Schwenk D."/>
            <person name="Hadar Y."/>
            <person name="Yarden O."/>
            <person name="de Vries R.P."/>
            <person name="Wiebenga A."/>
            <person name="Stenlid J."/>
            <person name="Eastwood D."/>
            <person name="Grigoriev I.V."/>
            <person name="Berka R.M."/>
            <person name="Blanchette R.A."/>
            <person name="Kersten P."/>
            <person name="Martinez A.T."/>
            <person name="Vicuna R."/>
            <person name="Cullen D."/>
        </authorList>
    </citation>
    <scope>NUCLEOTIDE SEQUENCE [LARGE SCALE GENOMIC DNA]</scope>
    <source>
        <strain evidence="2 3">B</strain>
    </source>
</reference>
<evidence type="ECO:0000313" key="2">
    <source>
        <dbReference type="EMBL" id="EMD31808.1"/>
    </source>
</evidence>
<gene>
    <name evidence="2" type="ORF">CERSUDRAFT_119380</name>
</gene>
<accession>M2Q4S2</accession>
<organism evidence="2 3">
    <name type="scientific">Ceriporiopsis subvermispora (strain B)</name>
    <name type="common">White-rot fungus</name>
    <name type="synonym">Gelatoporia subvermispora</name>
    <dbReference type="NCBI Taxonomy" id="914234"/>
    <lineage>
        <taxon>Eukaryota</taxon>
        <taxon>Fungi</taxon>
        <taxon>Dikarya</taxon>
        <taxon>Basidiomycota</taxon>
        <taxon>Agaricomycotina</taxon>
        <taxon>Agaricomycetes</taxon>
        <taxon>Polyporales</taxon>
        <taxon>Gelatoporiaceae</taxon>
        <taxon>Gelatoporia</taxon>
    </lineage>
</organism>
<dbReference type="HOGENOM" id="CLU_086106_1_1_1"/>
<dbReference type="Pfam" id="PF00583">
    <property type="entry name" value="Acetyltransf_1"/>
    <property type="match status" value="1"/>
</dbReference>